<dbReference type="InterPro" id="IPR023393">
    <property type="entry name" value="START-like_dom_sf"/>
</dbReference>
<reference evidence="1 2" key="1">
    <citation type="submission" date="2020-02" db="EMBL/GenBank/DDBJ databases">
        <title>Whole-genome analyses of novel actinobacteria.</title>
        <authorList>
            <person name="Sahin N."/>
        </authorList>
    </citation>
    <scope>NUCLEOTIDE SEQUENCE [LARGE SCALE GENOMIC DNA]</scope>
    <source>
        <strain evidence="1 2">A7024</strain>
    </source>
</reference>
<name>A0A6G4TYM1_9ACTN</name>
<protein>
    <submittedName>
        <fullName evidence="1">SRPBCC family protein</fullName>
    </submittedName>
</protein>
<dbReference type="EMBL" id="JAAKZV010000037">
    <property type="protein sequence ID" value="NGN64546.1"/>
    <property type="molecule type" value="Genomic_DNA"/>
</dbReference>
<organism evidence="1 2">
    <name type="scientific">Streptomyces coryli</name>
    <dbReference type="NCBI Taxonomy" id="1128680"/>
    <lineage>
        <taxon>Bacteria</taxon>
        <taxon>Bacillati</taxon>
        <taxon>Actinomycetota</taxon>
        <taxon>Actinomycetes</taxon>
        <taxon>Kitasatosporales</taxon>
        <taxon>Streptomycetaceae</taxon>
        <taxon>Streptomyces</taxon>
    </lineage>
</organism>
<accession>A0A6G4TYM1</accession>
<sequence>MAYFHLERHVPLPAAEAWRRATDFARHADGIPATRIVRSGDIAAVGGRFTARTGWRRVGFDDPMEIVRWQPPGDGGTPGRCRLEKRGRLVRGWAEIEVYGEGAGTRVGWREELRPLGMPRVFDPLLARAARAVFGRALDRLLRG</sequence>
<gene>
    <name evidence="1" type="ORF">G5C51_11610</name>
</gene>
<keyword evidence="2" id="KW-1185">Reference proteome</keyword>
<dbReference type="InterPro" id="IPR019587">
    <property type="entry name" value="Polyketide_cyclase/dehydratase"/>
</dbReference>
<dbReference type="RefSeq" id="WP_165236076.1">
    <property type="nucleotide sequence ID" value="NZ_JAAKZV010000037.1"/>
</dbReference>
<dbReference type="SUPFAM" id="SSF55961">
    <property type="entry name" value="Bet v1-like"/>
    <property type="match status" value="1"/>
</dbReference>
<dbReference type="Gene3D" id="3.30.530.20">
    <property type="match status" value="1"/>
</dbReference>
<dbReference type="Proteomes" id="UP000481583">
    <property type="component" value="Unassembled WGS sequence"/>
</dbReference>
<evidence type="ECO:0000313" key="2">
    <source>
        <dbReference type="Proteomes" id="UP000481583"/>
    </source>
</evidence>
<evidence type="ECO:0000313" key="1">
    <source>
        <dbReference type="EMBL" id="NGN64546.1"/>
    </source>
</evidence>
<comment type="caution">
    <text evidence="1">The sequence shown here is derived from an EMBL/GenBank/DDBJ whole genome shotgun (WGS) entry which is preliminary data.</text>
</comment>
<dbReference type="Pfam" id="PF10604">
    <property type="entry name" value="Polyketide_cyc2"/>
    <property type="match status" value="1"/>
</dbReference>
<dbReference type="AlphaFoldDB" id="A0A6G4TYM1"/>
<proteinExistence type="predicted"/>